<gene>
    <name evidence="1" type="ORF">SAMN04488040_1078</name>
</gene>
<evidence type="ECO:0000313" key="2">
    <source>
        <dbReference type="Proteomes" id="UP000199239"/>
    </source>
</evidence>
<organism evidence="1 2">
    <name type="scientific">Sulfitobacter marinus</name>
    <dbReference type="NCBI Taxonomy" id="394264"/>
    <lineage>
        <taxon>Bacteria</taxon>
        <taxon>Pseudomonadati</taxon>
        <taxon>Pseudomonadota</taxon>
        <taxon>Alphaproteobacteria</taxon>
        <taxon>Rhodobacterales</taxon>
        <taxon>Roseobacteraceae</taxon>
        <taxon>Sulfitobacter</taxon>
    </lineage>
</organism>
<dbReference type="AlphaFoldDB" id="A0A1I6QYF2"/>
<evidence type="ECO:0000313" key="1">
    <source>
        <dbReference type="EMBL" id="SFS57541.1"/>
    </source>
</evidence>
<sequence length="116" mass="13170">MTSVKSTWPEVLHGVESELTHVETMARRVDKALASILVARGTLTQDQTAVFQEMDILIQTVEDLRNFAAHLKENIPEHQAFDITSALKVLRLDRVRDNLSQVKRDNLSDEGRVTLF</sequence>
<reference evidence="2" key="1">
    <citation type="submission" date="2016-10" db="EMBL/GenBank/DDBJ databases">
        <authorList>
            <person name="Varghese N."/>
            <person name="Submissions S."/>
        </authorList>
    </citation>
    <scope>NUCLEOTIDE SEQUENCE [LARGE SCALE GENOMIC DNA]</scope>
    <source>
        <strain evidence="2">DSM 23422</strain>
    </source>
</reference>
<name>A0A1I6QYF2_9RHOB</name>
<proteinExistence type="predicted"/>
<dbReference type="RefSeq" id="WP_093915239.1">
    <property type="nucleotide sequence ID" value="NZ_FPAJ01000001.1"/>
</dbReference>
<dbReference type="EMBL" id="FPAJ01000001">
    <property type="protein sequence ID" value="SFS57541.1"/>
    <property type="molecule type" value="Genomic_DNA"/>
</dbReference>
<protein>
    <submittedName>
        <fullName evidence="1">Uncharacterized protein</fullName>
    </submittedName>
</protein>
<accession>A0A1I6QYF2</accession>
<dbReference type="STRING" id="394264.SAMN04488040_1078"/>
<dbReference type="Proteomes" id="UP000199239">
    <property type="component" value="Unassembled WGS sequence"/>
</dbReference>
<keyword evidence="2" id="KW-1185">Reference proteome</keyword>